<name>A0A6I7HPI6_9HYPH</name>
<organism evidence="4 5">
    <name type="scientific">Ciceribacter lividus</name>
    <dbReference type="NCBI Taxonomy" id="1197950"/>
    <lineage>
        <taxon>Bacteria</taxon>
        <taxon>Pseudomonadati</taxon>
        <taxon>Pseudomonadota</taxon>
        <taxon>Alphaproteobacteria</taxon>
        <taxon>Hyphomicrobiales</taxon>
        <taxon>Rhizobiaceae</taxon>
        <taxon>Ciceribacter</taxon>
    </lineage>
</organism>
<gene>
    <name evidence="4" type="ORF">DFR48_102165</name>
</gene>
<dbReference type="PANTHER" id="PTHR45138:SF9">
    <property type="entry name" value="DIGUANYLATE CYCLASE DGCM-RELATED"/>
    <property type="match status" value="1"/>
</dbReference>
<comment type="caution">
    <text evidence="4">The sequence shown here is derived from an EMBL/GenBank/DDBJ whole genome shotgun (WGS) entry which is preliminary data.</text>
</comment>
<dbReference type="InterPro" id="IPR050469">
    <property type="entry name" value="Diguanylate_Cyclase"/>
</dbReference>
<dbReference type="SMART" id="SM00267">
    <property type="entry name" value="GGDEF"/>
    <property type="match status" value="1"/>
</dbReference>
<reference evidence="4 5" key="1">
    <citation type="submission" date="2018-07" db="EMBL/GenBank/DDBJ databases">
        <title>Genomic Encyclopedia of Type Strains, Phase IV (KMG-IV): sequencing the most valuable type-strain genomes for metagenomic binning, comparative biology and taxonomic classification.</title>
        <authorList>
            <person name="Goeker M."/>
        </authorList>
    </citation>
    <scope>NUCLEOTIDE SEQUENCE [LARGE SCALE GENOMIC DNA]</scope>
    <source>
        <strain evidence="4 5">DSM 25528</strain>
    </source>
</reference>
<dbReference type="InterPro" id="IPR043128">
    <property type="entry name" value="Rev_trsase/Diguanyl_cyclase"/>
</dbReference>
<dbReference type="InterPro" id="IPR000160">
    <property type="entry name" value="GGDEF_dom"/>
</dbReference>
<dbReference type="EMBL" id="QPIX01000002">
    <property type="protein sequence ID" value="RCW27681.1"/>
    <property type="molecule type" value="Genomic_DNA"/>
</dbReference>
<evidence type="ECO:0000256" key="2">
    <source>
        <dbReference type="ARBA" id="ARBA00034247"/>
    </source>
</evidence>
<dbReference type="Pfam" id="PF00990">
    <property type="entry name" value="GGDEF"/>
    <property type="match status" value="1"/>
</dbReference>
<dbReference type="EC" id="2.7.7.65" evidence="1"/>
<evidence type="ECO:0000259" key="3">
    <source>
        <dbReference type="PROSITE" id="PS50887"/>
    </source>
</evidence>
<dbReference type="NCBIfam" id="TIGR00254">
    <property type="entry name" value="GGDEF"/>
    <property type="match status" value="1"/>
</dbReference>
<proteinExistence type="predicted"/>
<dbReference type="InterPro" id="IPR029787">
    <property type="entry name" value="Nucleotide_cyclase"/>
</dbReference>
<accession>A0A6I7HPI6</accession>
<dbReference type="CDD" id="cd01949">
    <property type="entry name" value="GGDEF"/>
    <property type="match status" value="1"/>
</dbReference>
<feature type="domain" description="GGDEF" evidence="3">
    <location>
        <begin position="210"/>
        <end position="345"/>
    </location>
</feature>
<dbReference type="Proteomes" id="UP000252582">
    <property type="component" value="Unassembled WGS sequence"/>
</dbReference>
<keyword evidence="5" id="KW-1185">Reference proteome</keyword>
<dbReference type="PANTHER" id="PTHR45138">
    <property type="entry name" value="REGULATORY COMPONENTS OF SENSORY TRANSDUCTION SYSTEM"/>
    <property type="match status" value="1"/>
</dbReference>
<dbReference type="GO" id="GO:0052621">
    <property type="term" value="F:diguanylate cyclase activity"/>
    <property type="evidence" value="ECO:0007669"/>
    <property type="project" value="UniProtKB-EC"/>
</dbReference>
<dbReference type="RefSeq" id="WP_114361996.1">
    <property type="nucleotide sequence ID" value="NZ_QPIX01000002.1"/>
</dbReference>
<sequence>MGHRNEGTASAENEATDRLQRVTQAMARLKVDALPRNYELFHEALFGHDPALARDVTSLAPNPPQHVLDRIGLAYRLTGHCGLIEEKSCVEAARVLSGAAEEMSAAIREKQAFVSAMETLLRAIREDRDRGVEDLLADVDFLQSSAAELLRSESRAEQALKAGLDRLDTAERATRAAKAAILRDRLTGLPNRIAFANRLESLYESGALPRGTALLIADIDGFAAVNRDYGTEAGNRILKRLAAILRKSIKKNDFVARIGADEFAFLFADVDDAAARTIAGRIHDSVENGLVFATADGEDNGALGLSIGIALSDDAESAQHLTARAEQALAAAKVDPRAPIACFAPGVAGRRAA</sequence>
<evidence type="ECO:0000313" key="4">
    <source>
        <dbReference type="EMBL" id="RCW27681.1"/>
    </source>
</evidence>
<dbReference type="Gene3D" id="3.30.70.270">
    <property type="match status" value="1"/>
</dbReference>
<dbReference type="PROSITE" id="PS50887">
    <property type="entry name" value="GGDEF"/>
    <property type="match status" value="1"/>
</dbReference>
<protein>
    <recommendedName>
        <fullName evidence="1">diguanylate cyclase</fullName>
        <ecNumber evidence="1">2.7.7.65</ecNumber>
    </recommendedName>
</protein>
<comment type="catalytic activity">
    <reaction evidence="2">
        <text>2 GTP = 3',3'-c-di-GMP + 2 diphosphate</text>
        <dbReference type="Rhea" id="RHEA:24898"/>
        <dbReference type="ChEBI" id="CHEBI:33019"/>
        <dbReference type="ChEBI" id="CHEBI:37565"/>
        <dbReference type="ChEBI" id="CHEBI:58805"/>
        <dbReference type="EC" id="2.7.7.65"/>
    </reaction>
</comment>
<dbReference type="SUPFAM" id="SSF55073">
    <property type="entry name" value="Nucleotide cyclase"/>
    <property type="match status" value="1"/>
</dbReference>
<dbReference type="AlphaFoldDB" id="A0A6I7HPI6"/>
<evidence type="ECO:0000313" key="5">
    <source>
        <dbReference type="Proteomes" id="UP000252582"/>
    </source>
</evidence>
<evidence type="ECO:0000256" key="1">
    <source>
        <dbReference type="ARBA" id="ARBA00012528"/>
    </source>
</evidence>